<evidence type="ECO:0000313" key="2">
    <source>
        <dbReference type="EMBL" id="GIG21141.1"/>
    </source>
</evidence>
<comment type="caution">
    <text evidence="2">The sequence shown here is derived from an EMBL/GenBank/DDBJ whole genome shotgun (WGS) entry which is preliminary data.</text>
</comment>
<feature type="region of interest" description="Disordered" evidence="1">
    <location>
        <begin position="123"/>
        <end position="153"/>
    </location>
</feature>
<dbReference type="RefSeq" id="WP_203751812.1">
    <property type="nucleotide sequence ID" value="NZ_BONK01000005.1"/>
</dbReference>
<evidence type="ECO:0000256" key="1">
    <source>
        <dbReference type="SAM" id="MobiDB-lite"/>
    </source>
</evidence>
<dbReference type="AlphaFoldDB" id="A0A919U186"/>
<sequence length="153" mass="16968">MSTEDRDRIDALTRGLIGDGAASRHVRLELARSALSAHRERAWALDDATDTAFEPFAAQLLVDHRGDVRAVLEDPAFVDELAQHIAGGDRQLQLRLAQAVPTGPVADEYRRLVEATTGRKDWRRWGGSANRLDAPAPGTWPDQPRELSPQSRR</sequence>
<reference evidence="2" key="1">
    <citation type="submission" date="2021-01" db="EMBL/GenBank/DDBJ databases">
        <title>Whole genome shotgun sequence of Cellulomonas chitinilytica NBRC 110799.</title>
        <authorList>
            <person name="Komaki H."/>
            <person name="Tamura T."/>
        </authorList>
    </citation>
    <scope>NUCLEOTIDE SEQUENCE</scope>
    <source>
        <strain evidence="2">NBRC 110799</strain>
    </source>
</reference>
<evidence type="ECO:0000313" key="3">
    <source>
        <dbReference type="Proteomes" id="UP000632740"/>
    </source>
</evidence>
<dbReference type="Proteomes" id="UP000632740">
    <property type="component" value="Unassembled WGS sequence"/>
</dbReference>
<dbReference type="EMBL" id="BONK01000005">
    <property type="protein sequence ID" value="GIG21141.1"/>
    <property type="molecule type" value="Genomic_DNA"/>
</dbReference>
<protein>
    <submittedName>
        <fullName evidence="2">Uncharacterized protein</fullName>
    </submittedName>
</protein>
<name>A0A919U186_9CELL</name>
<keyword evidence="3" id="KW-1185">Reference proteome</keyword>
<gene>
    <name evidence="2" type="ORF">Cch01nite_18650</name>
</gene>
<organism evidence="2 3">
    <name type="scientific">Cellulomonas chitinilytica</name>
    <dbReference type="NCBI Taxonomy" id="398759"/>
    <lineage>
        <taxon>Bacteria</taxon>
        <taxon>Bacillati</taxon>
        <taxon>Actinomycetota</taxon>
        <taxon>Actinomycetes</taxon>
        <taxon>Micrococcales</taxon>
        <taxon>Cellulomonadaceae</taxon>
        <taxon>Cellulomonas</taxon>
    </lineage>
</organism>
<proteinExistence type="predicted"/>
<accession>A0A919U186</accession>